<dbReference type="RefSeq" id="WP_184420889.1">
    <property type="nucleotide sequence ID" value="NZ_AP027362.1"/>
</dbReference>
<dbReference type="Proteomes" id="UP000537141">
    <property type="component" value="Unassembled WGS sequence"/>
</dbReference>
<dbReference type="PIRSF" id="PIRSF029218">
    <property type="entry name" value="ParE"/>
    <property type="match status" value="1"/>
</dbReference>
<accession>A0A7X0NDQ0</accession>
<dbReference type="InterPro" id="IPR028344">
    <property type="entry name" value="ParE1/4"/>
</dbReference>
<sequence>MANYKLSSAADKDFEQLFEYGIDNFGLSKAKSYVDGLIIKFQAIAENPLYYQAVDYIRSGYRRSVYGKHAIYYIISNDCVDIMRILRAENLATAFE</sequence>
<reference evidence="3 4" key="1">
    <citation type="submission" date="2020-08" db="EMBL/GenBank/DDBJ databases">
        <title>Genomic Encyclopedia of Type Strains, Phase IV (KMG-IV): sequencing the most valuable type-strain genomes for metagenomic binning, comparative biology and taxonomic classification.</title>
        <authorList>
            <person name="Goeker M."/>
        </authorList>
    </citation>
    <scope>NUCLEOTIDE SEQUENCE [LARGE SCALE GENOMIC DNA]</scope>
    <source>
        <strain evidence="3 4">DSM 26287</strain>
    </source>
</reference>
<name>A0A7X0NDQ0_9GAMM</name>
<evidence type="ECO:0000313" key="4">
    <source>
        <dbReference type="Proteomes" id="UP000537141"/>
    </source>
</evidence>
<evidence type="ECO:0000313" key="3">
    <source>
        <dbReference type="EMBL" id="MBB6541548.1"/>
    </source>
</evidence>
<organism evidence="3 4">
    <name type="scientific">Thalassotalea piscium</name>
    <dbReference type="NCBI Taxonomy" id="1230533"/>
    <lineage>
        <taxon>Bacteria</taxon>
        <taxon>Pseudomonadati</taxon>
        <taxon>Pseudomonadota</taxon>
        <taxon>Gammaproteobacteria</taxon>
        <taxon>Alteromonadales</taxon>
        <taxon>Colwelliaceae</taxon>
        <taxon>Thalassotalea</taxon>
    </lineage>
</organism>
<dbReference type="Pfam" id="PF05016">
    <property type="entry name" value="ParE_toxin"/>
    <property type="match status" value="1"/>
</dbReference>
<dbReference type="EMBL" id="JACHHU010000001">
    <property type="protein sequence ID" value="MBB6541548.1"/>
    <property type="molecule type" value="Genomic_DNA"/>
</dbReference>
<dbReference type="Gene3D" id="3.30.2310.20">
    <property type="entry name" value="RelE-like"/>
    <property type="match status" value="1"/>
</dbReference>
<evidence type="ECO:0000256" key="1">
    <source>
        <dbReference type="ARBA" id="ARBA00022649"/>
    </source>
</evidence>
<dbReference type="InterPro" id="IPR007712">
    <property type="entry name" value="RelE/ParE_toxin"/>
</dbReference>
<evidence type="ECO:0000256" key="2">
    <source>
        <dbReference type="PIRNR" id="PIRNR029218"/>
    </source>
</evidence>
<dbReference type="AlphaFoldDB" id="A0A7X0NDQ0"/>
<comment type="similarity">
    <text evidence="2">Belongs to the RelE toxin family.</text>
</comment>
<comment type="caution">
    <text evidence="3">The sequence shown here is derived from an EMBL/GenBank/DDBJ whole genome shotgun (WGS) entry which is preliminary data.</text>
</comment>
<protein>
    <recommendedName>
        <fullName evidence="2">Toxin</fullName>
    </recommendedName>
</protein>
<keyword evidence="4" id="KW-1185">Reference proteome</keyword>
<proteinExistence type="inferred from homology"/>
<dbReference type="InterPro" id="IPR035093">
    <property type="entry name" value="RelE/ParE_toxin_dom_sf"/>
</dbReference>
<gene>
    <name evidence="3" type="ORF">HNQ55_000022</name>
</gene>
<keyword evidence="1" id="KW-1277">Toxin-antitoxin system</keyword>